<protein>
    <submittedName>
        <fullName evidence="2">Uncharacterized protein</fullName>
    </submittedName>
</protein>
<comment type="caution">
    <text evidence="2">The sequence shown here is derived from an EMBL/GenBank/DDBJ whole genome shotgun (WGS) entry which is preliminary data.</text>
</comment>
<evidence type="ECO:0000313" key="2">
    <source>
        <dbReference type="EMBL" id="TFB87858.1"/>
    </source>
</evidence>
<name>A0A1I3CPS9_9MICO</name>
<dbReference type="EMBL" id="FOPW01000014">
    <property type="protein sequence ID" value="SFH76535.1"/>
    <property type="molecule type" value="Genomic_DNA"/>
</dbReference>
<evidence type="ECO:0000313" key="3">
    <source>
        <dbReference type="Proteomes" id="UP000199681"/>
    </source>
</evidence>
<evidence type="ECO:0000313" key="1">
    <source>
        <dbReference type="EMBL" id="SFH76535.1"/>
    </source>
</evidence>
<dbReference type="AlphaFoldDB" id="A0A1I3CPS9"/>
<dbReference type="STRING" id="995038.SAMN05216274_11450"/>
<reference evidence="2 4" key="2">
    <citation type="submission" date="2019-03" db="EMBL/GenBank/DDBJ databases">
        <title>Genomics of glacier-inhabiting Cryobacterium strains.</title>
        <authorList>
            <person name="Liu Q."/>
            <person name="Xin Y.-H."/>
        </authorList>
    </citation>
    <scope>NUCLEOTIDE SEQUENCE [LARGE SCALE GENOMIC DNA]</scope>
    <source>
        <strain evidence="2 4">Hh34</strain>
    </source>
</reference>
<keyword evidence="3" id="KW-1185">Reference proteome</keyword>
<organism evidence="2 4">
    <name type="scientific">Cryobacterium levicorallinum</name>
    <dbReference type="NCBI Taxonomy" id="995038"/>
    <lineage>
        <taxon>Bacteria</taxon>
        <taxon>Bacillati</taxon>
        <taxon>Actinomycetota</taxon>
        <taxon>Actinomycetes</taxon>
        <taxon>Micrococcales</taxon>
        <taxon>Microbacteriaceae</taxon>
        <taxon>Cryobacterium</taxon>
    </lineage>
</organism>
<dbReference type="RefSeq" id="WP_092451472.1">
    <property type="nucleotide sequence ID" value="NZ_BKAC01000015.1"/>
</dbReference>
<proteinExistence type="predicted"/>
<accession>A0A1I3CPS9</accession>
<dbReference type="Proteomes" id="UP000297963">
    <property type="component" value="Unassembled WGS sequence"/>
</dbReference>
<sequence>MALSDLPRASAFATPSQCIGREYLAIDGFGGGINAGHPEKVPAKLTEHLWNLHTKRDQFRLQISAD</sequence>
<reference evidence="1 3" key="1">
    <citation type="submission" date="2016-10" db="EMBL/GenBank/DDBJ databases">
        <authorList>
            <person name="Varghese N."/>
            <person name="Submissions S."/>
        </authorList>
    </citation>
    <scope>NUCLEOTIDE SEQUENCE [LARGE SCALE GENOMIC DNA]</scope>
    <source>
        <strain evidence="1 3">GMCC 1.11211</strain>
    </source>
</reference>
<gene>
    <name evidence="2" type="ORF">E3O11_03365</name>
    <name evidence="1" type="ORF">SAMN05216274_11450</name>
</gene>
<dbReference type="EMBL" id="SOFE01000006">
    <property type="protein sequence ID" value="TFB87858.1"/>
    <property type="molecule type" value="Genomic_DNA"/>
</dbReference>
<dbReference type="Proteomes" id="UP000199681">
    <property type="component" value="Unassembled WGS sequence"/>
</dbReference>
<evidence type="ECO:0000313" key="4">
    <source>
        <dbReference type="Proteomes" id="UP000297963"/>
    </source>
</evidence>